<evidence type="ECO:0000256" key="1">
    <source>
        <dbReference type="ARBA" id="ARBA00007689"/>
    </source>
</evidence>
<reference evidence="3 4" key="1">
    <citation type="submission" date="2019-04" db="EMBL/GenBank/DDBJ databases">
        <authorList>
            <person name="Jiang L."/>
        </authorList>
    </citation>
    <scope>NUCLEOTIDE SEQUENCE [LARGE SCALE GENOMIC DNA]</scope>
    <source>
        <strain evidence="3 4">YIM 131861</strain>
    </source>
</reference>
<dbReference type="InterPro" id="IPR011008">
    <property type="entry name" value="Dimeric_a/b-barrel"/>
</dbReference>
<evidence type="ECO:0000259" key="2">
    <source>
        <dbReference type="Pfam" id="PF03795"/>
    </source>
</evidence>
<comment type="caution">
    <text evidence="3">The sequence shown here is derived from an EMBL/GenBank/DDBJ whole genome shotgun (WGS) entry which is preliminary data.</text>
</comment>
<accession>A0A4S4FU16</accession>
<dbReference type="Proteomes" id="UP000307380">
    <property type="component" value="Unassembled WGS sequence"/>
</dbReference>
<dbReference type="EMBL" id="SSSN01000007">
    <property type="protein sequence ID" value="THG33841.1"/>
    <property type="molecule type" value="Genomic_DNA"/>
</dbReference>
<evidence type="ECO:0000313" key="4">
    <source>
        <dbReference type="Proteomes" id="UP000307380"/>
    </source>
</evidence>
<comment type="similarity">
    <text evidence="1">Belongs to the YciI family.</text>
</comment>
<gene>
    <name evidence="3" type="ORF">E6C70_10345</name>
</gene>
<keyword evidence="4" id="KW-1185">Reference proteome</keyword>
<proteinExistence type="inferred from homology"/>
<dbReference type="RefSeq" id="WP_136424480.1">
    <property type="nucleotide sequence ID" value="NZ_SSSN01000007.1"/>
</dbReference>
<name>A0A4S4FU16_9MICO</name>
<sequence length="130" mass="13811">MRYTLLLHYPEMMADGQLSDEAIEQGQAAFNDYAKALNAAGVLVSAEVLQPTSATTSVSRKTGELVVQDGPFADTKEALGGSFVIDVADLDSALEWAGDAPSVQWGTVEIRPGATWFDTSADAWQGDARS</sequence>
<dbReference type="PANTHER" id="PTHR35174">
    <property type="entry name" value="BLL7171 PROTEIN-RELATED"/>
    <property type="match status" value="1"/>
</dbReference>
<organism evidence="3 4">
    <name type="scientific">Orlajensenia flava</name>
    <dbReference type="NCBI Taxonomy" id="2565934"/>
    <lineage>
        <taxon>Bacteria</taxon>
        <taxon>Bacillati</taxon>
        <taxon>Actinomycetota</taxon>
        <taxon>Actinomycetes</taxon>
        <taxon>Micrococcales</taxon>
        <taxon>Microbacteriaceae</taxon>
        <taxon>Orlajensenia</taxon>
    </lineage>
</organism>
<protein>
    <submittedName>
        <fullName evidence="3">YciI family protein</fullName>
    </submittedName>
</protein>
<evidence type="ECO:0000313" key="3">
    <source>
        <dbReference type="EMBL" id="THG33841.1"/>
    </source>
</evidence>
<feature type="domain" description="YCII-related" evidence="2">
    <location>
        <begin position="1"/>
        <end position="112"/>
    </location>
</feature>
<dbReference type="Gene3D" id="3.30.70.1060">
    <property type="entry name" value="Dimeric alpha+beta barrel"/>
    <property type="match status" value="1"/>
</dbReference>
<dbReference type="PANTHER" id="PTHR35174:SF3">
    <property type="entry name" value="BLL7171 PROTEIN"/>
    <property type="match status" value="1"/>
</dbReference>
<dbReference type="OrthoDB" id="3212458at2"/>
<dbReference type="AlphaFoldDB" id="A0A4S4FU16"/>
<dbReference type="SUPFAM" id="SSF54909">
    <property type="entry name" value="Dimeric alpha+beta barrel"/>
    <property type="match status" value="1"/>
</dbReference>
<dbReference type="InterPro" id="IPR005545">
    <property type="entry name" value="YCII"/>
</dbReference>
<dbReference type="Pfam" id="PF03795">
    <property type="entry name" value="YCII"/>
    <property type="match status" value="1"/>
</dbReference>